<evidence type="ECO:0000256" key="1">
    <source>
        <dbReference type="ARBA" id="ARBA00004651"/>
    </source>
</evidence>
<keyword evidence="4 6" id="KW-1133">Transmembrane helix</keyword>
<feature type="transmembrane region" description="Helical" evidence="6">
    <location>
        <begin position="227"/>
        <end position="251"/>
    </location>
</feature>
<evidence type="ECO:0000313" key="8">
    <source>
        <dbReference type="EMBL" id="ABY25146.1"/>
    </source>
</evidence>
<evidence type="ECO:0000256" key="6">
    <source>
        <dbReference type="SAM" id="Phobius"/>
    </source>
</evidence>
<feature type="transmembrane region" description="Helical" evidence="6">
    <location>
        <begin position="120"/>
        <end position="142"/>
    </location>
</feature>
<reference evidence="9" key="1">
    <citation type="journal article" date="2008" name="J. Bacteriol.">
        <title>Genome sequence of the fish pathogen Renibacterium salmoninarum suggests reductive evolution away from an environmental Arthrobacter ancestor.</title>
        <authorList>
            <person name="Wiens G.D."/>
            <person name="Rockey D.D."/>
            <person name="Wu Z."/>
            <person name="Chang J."/>
            <person name="Levy R."/>
            <person name="Crane S."/>
            <person name="Chen D.S."/>
            <person name="Capri G.R."/>
            <person name="Burnett J.R."/>
            <person name="Sudheesh P.S."/>
            <person name="Schipma M.J."/>
            <person name="Burd H."/>
            <person name="Bhattacharyya A."/>
            <person name="Rhodes L.D."/>
            <person name="Kaul R."/>
            <person name="Strom M.S."/>
        </authorList>
    </citation>
    <scope>NUCLEOTIDE SEQUENCE [LARGE SCALE GENOMIC DNA]</scope>
    <source>
        <strain evidence="9">ATCC 33209 / DSM 20767 / JCM 11484 / NBRC 15589 / NCIMB 2235</strain>
    </source>
</reference>
<feature type="domain" description="Cytochrome b561 bacterial/Ni-hydrogenase" evidence="7">
    <location>
        <begin position="64"/>
        <end position="264"/>
    </location>
</feature>
<dbReference type="RefSeq" id="WP_012246777.1">
    <property type="nucleotide sequence ID" value="NC_010168.1"/>
</dbReference>
<organism evidence="8 9">
    <name type="scientific">Renibacterium salmoninarum (strain ATCC 33209 / DSM 20767 / JCM 11484 / NBRC 15589 / NCIMB 2235)</name>
    <dbReference type="NCBI Taxonomy" id="288705"/>
    <lineage>
        <taxon>Bacteria</taxon>
        <taxon>Bacillati</taxon>
        <taxon>Actinomycetota</taxon>
        <taxon>Actinomycetes</taxon>
        <taxon>Micrococcales</taxon>
        <taxon>Micrococcaceae</taxon>
        <taxon>Renibacterium</taxon>
    </lineage>
</organism>
<keyword evidence="3 6" id="KW-0812">Transmembrane</keyword>
<dbReference type="GO" id="GO:0022904">
    <property type="term" value="P:respiratory electron transport chain"/>
    <property type="evidence" value="ECO:0007669"/>
    <property type="project" value="InterPro"/>
</dbReference>
<dbReference type="KEGG" id="rsa:RSal33209_3437"/>
<accession>A9WVC5</accession>
<evidence type="ECO:0000313" key="9">
    <source>
        <dbReference type="Proteomes" id="UP000002007"/>
    </source>
</evidence>
<keyword evidence="5 6" id="KW-0472">Membrane</keyword>
<evidence type="ECO:0000256" key="5">
    <source>
        <dbReference type="ARBA" id="ARBA00023136"/>
    </source>
</evidence>
<feature type="transmembrane region" description="Helical" evidence="6">
    <location>
        <begin position="271"/>
        <end position="291"/>
    </location>
</feature>
<comment type="subcellular location">
    <subcellularLocation>
        <location evidence="1">Cell membrane</location>
        <topology evidence="1">Multi-pass membrane protein</topology>
    </subcellularLocation>
</comment>
<dbReference type="AlphaFoldDB" id="A9WVC5"/>
<protein>
    <submittedName>
        <fullName evidence="8">Transporter</fullName>
    </submittedName>
</protein>
<dbReference type="HOGENOM" id="CLU_025864_0_0_11"/>
<gene>
    <name evidence="8" type="ordered locus">RSal33209_3437</name>
</gene>
<sequence>MSALYKKLQEGKWARLVWIVPAALVVLVILVFAARWFIELDSVKSFMHDYPGQSELPDGAPVGFPAWLSWQHFLNGFFLLLIIRTGWQVRTTARPAAYWTRNNKGFIKTKNAPKKISLELWFHLTLDAFWFLNGIIFVIVLFSTGQWTRIVPTSWDVFPNAISAGLQYLSLNWPTDDGWVNYNALQLLTYFITVFIAAPLAFITGLRMSGAWPKNATKLNKFYKIEVARAVHFPVMLYFVLFIIVHVTLVLATGALRNLNHMYGGSDEVNWWGFGIFALSLIVMAAAWVLAQPLFLRPIASLTGKVGR</sequence>
<dbReference type="SUPFAM" id="SSF81342">
    <property type="entry name" value="Transmembrane di-heme cytochromes"/>
    <property type="match status" value="1"/>
</dbReference>
<dbReference type="InterPro" id="IPR011577">
    <property type="entry name" value="Cyt_b561_bac/Ni-Hgenase"/>
</dbReference>
<dbReference type="Pfam" id="PF01292">
    <property type="entry name" value="Ni_hydr_CYTB"/>
    <property type="match status" value="1"/>
</dbReference>
<keyword evidence="2" id="KW-1003">Cell membrane</keyword>
<feature type="transmembrane region" description="Helical" evidence="6">
    <location>
        <begin position="64"/>
        <end position="83"/>
    </location>
</feature>
<evidence type="ECO:0000256" key="2">
    <source>
        <dbReference type="ARBA" id="ARBA00022475"/>
    </source>
</evidence>
<feature type="transmembrane region" description="Helical" evidence="6">
    <location>
        <begin position="187"/>
        <end position="206"/>
    </location>
</feature>
<keyword evidence="9" id="KW-1185">Reference proteome</keyword>
<dbReference type="STRING" id="288705.RSal33209_3437"/>
<evidence type="ECO:0000256" key="3">
    <source>
        <dbReference type="ARBA" id="ARBA00022692"/>
    </source>
</evidence>
<dbReference type="Proteomes" id="UP000002007">
    <property type="component" value="Chromosome"/>
</dbReference>
<dbReference type="InterPro" id="IPR016174">
    <property type="entry name" value="Di-haem_cyt_TM"/>
</dbReference>
<dbReference type="EMBL" id="CP000910">
    <property type="protein sequence ID" value="ABY25146.1"/>
    <property type="molecule type" value="Genomic_DNA"/>
</dbReference>
<dbReference type="eggNOG" id="COG4117">
    <property type="taxonomic scope" value="Bacteria"/>
</dbReference>
<feature type="transmembrane region" description="Helical" evidence="6">
    <location>
        <begin position="16"/>
        <end position="38"/>
    </location>
</feature>
<evidence type="ECO:0000259" key="7">
    <source>
        <dbReference type="Pfam" id="PF01292"/>
    </source>
</evidence>
<dbReference type="Gene3D" id="1.20.950.20">
    <property type="entry name" value="Transmembrane di-heme cytochromes, Chain C"/>
    <property type="match status" value="1"/>
</dbReference>
<dbReference type="GO" id="GO:0016020">
    <property type="term" value="C:membrane"/>
    <property type="evidence" value="ECO:0007669"/>
    <property type="project" value="InterPro"/>
</dbReference>
<name>A9WVC5_RENSM</name>
<evidence type="ECO:0000256" key="4">
    <source>
        <dbReference type="ARBA" id="ARBA00022989"/>
    </source>
</evidence>
<proteinExistence type="predicted"/>